<dbReference type="Gene3D" id="1.10.287.470">
    <property type="entry name" value="Helix hairpin bin"/>
    <property type="match status" value="1"/>
</dbReference>
<dbReference type="GO" id="GO:0015562">
    <property type="term" value="F:efflux transmembrane transporter activity"/>
    <property type="evidence" value="ECO:0007669"/>
    <property type="project" value="TreeGrafter"/>
</dbReference>
<dbReference type="EMBL" id="SWCJ01000008">
    <property type="protein sequence ID" value="TKB54534.1"/>
    <property type="molecule type" value="Genomic_DNA"/>
</dbReference>
<dbReference type="GO" id="GO:1990281">
    <property type="term" value="C:efflux pump complex"/>
    <property type="evidence" value="ECO:0007669"/>
    <property type="project" value="TreeGrafter"/>
</dbReference>
<dbReference type="RefSeq" id="WP_136863669.1">
    <property type="nucleotide sequence ID" value="NZ_SWCJ01000008.1"/>
</dbReference>
<keyword evidence="2" id="KW-0175">Coiled coil</keyword>
<organism evidence="4 5">
    <name type="scientific">Ferrimonas aestuarii</name>
    <dbReference type="NCBI Taxonomy" id="2569539"/>
    <lineage>
        <taxon>Bacteria</taxon>
        <taxon>Pseudomonadati</taxon>
        <taxon>Pseudomonadota</taxon>
        <taxon>Gammaproteobacteria</taxon>
        <taxon>Alteromonadales</taxon>
        <taxon>Ferrimonadaceae</taxon>
        <taxon>Ferrimonas</taxon>
    </lineage>
</organism>
<dbReference type="PANTHER" id="PTHR30469">
    <property type="entry name" value="MULTIDRUG RESISTANCE PROTEIN MDTA"/>
    <property type="match status" value="1"/>
</dbReference>
<accession>A0A4U1BMJ5</accession>
<dbReference type="NCBIfam" id="TIGR01730">
    <property type="entry name" value="RND_mfp"/>
    <property type="match status" value="1"/>
</dbReference>
<dbReference type="Gene3D" id="2.40.30.170">
    <property type="match status" value="1"/>
</dbReference>
<evidence type="ECO:0000256" key="1">
    <source>
        <dbReference type="ARBA" id="ARBA00009477"/>
    </source>
</evidence>
<gene>
    <name evidence="4" type="ORF">FCL42_12030</name>
</gene>
<proteinExistence type="inferred from homology"/>
<dbReference type="InterPro" id="IPR006143">
    <property type="entry name" value="RND_pump_MFP"/>
</dbReference>
<keyword evidence="5" id="KW-1185">Reference proteome</keyword>
<dbReference type="Gene3D" id="2.40.420.20">
    <property type="match status" value="1"/>
</dbReference>
<sequence>MKAKFSLGLVATAALMLSGCADEQVQVTESVQTVAALQLQAPEKLQVRRVNGQAAVADLTRVAFRVNGTIAGLQVLPGQKVQEGQLLARLEDDILRQKLQDAKAQYELIQKQWQRAEKVLSQGLLAQADFDELNANLRLAKVQLKAAQTNLSYAQLRAPFDGVVDTLSKQAFETTAVGETVLTIYRQDRIDVEIQVPDTMMSHTSGYNPNQDYHPLVTWQDNEQGVPAQYLEHSLSLMPETGSYIAKMSLPSKHVNLLPGQAVQLEIDLKQAGLPASSGFRVPLTALQAGDGEQFTLWHIVGDQVAPVSVSVIRMSQDGALVMGPLKAGERVVTSGLSRLRDGQRVAWSE</sequence>
<evidence type="ECO:0000256" key="2">
    <source>
        <dbReference type="SAM" id="Coils"/>
    </source>
</evidence>
<dbReference type="Proteomes" id="UP000305675">
    <property type="component" value="Unassembled WGS sequence"/>
</dbReference>
<comment type="caution">
    <text evidence="4">The sequence shown here is derived from an EMBL/GenBank/DDBJ whole genome shotgun (WGS) entry which is preliminary data.</text>
</comment>
<keyword evidence="3" id="KW-0732">Signal</keyword>
<comment type="similarity">
    <text evidence="1">Belongs to the membrane fusion protein (MFP) (TC 8.A.1) family.</text>
</comment>
<feature type="chain" id="PRO_5020392562" evidence="3">
    <location>
        <begin position="22"/>
        <end position="350"/>
    </location>
</feature>
<evidence type="ECO:0000256" key="3">
    <source>
        <dbReference type="SAM" id="SignalP"/>
    </source>
</evidence>
<dbReference type="OrthoDB" id="2110899at2"/>
<dbReference type="AlphaFoldDB" id="A0A4U1BMJ5"/>
<dbReference type="SUPFAM" id="SSF111369">
    <property type="entry name" value="HlyD-like secretion proteins"/>
    <property type="match status" value="1"/>
</dbReference>
<evidence type="ECO:0000313" key="5">
    <source>
        <dbReference type="Proteomes" id="UP000305675"/>
    </source>
</evidence>
<reference evidence="4 5" key="1">
    <citation type="submission" date="2019-04" db="EMBL/GenBank/DDBJ databases">
        <authorList>
            <person name="Hwang J.C."/>
        </authorList>
    </citation>
    <scope>NUCLEOTIDE SEQUENCE [LARGE SCALE GENOMIC DNA]</scope>
    <source>
        <strain evidence="4 5">IMCC35002</strain>
    </source>
</reference>
<dbReference type="PANTHER" id="PTHR30469:SF20">
    <property type="entry name" value="EFFLUX RND TRANSPORTER PERIPLASMIC ADAPTOR SUBUNIT"/>
    <property type="match status" value="1"/>
</dbReference>
<dbReference type="Gene3D" id="2.40.50.100">
    <property type="match status" value="1"/>
</dbReference>
<protein>
    <submittedName>
        <fullName evidence="4">Efflux RND transporter periplasmic adaptor subunit</fullName>
    </submittedName>
</protein>
<name>A0A4U1BMJ5_9GAMM</name>
<feature type="signal peptide" evidence="3">
    <location>
        <begin position="1"/>
        <end position="21"/>
    </location>
</feature>
<feature type="coiled-coil region" evidence="2">
    <location>
        <begin position="92"/>
        <end position="150"/>
    </location>
</feature>
<dbReference type="PROSITE" id="PS51257">
    <property type="entry name" value="PROKAR_LIPOPROTEIN"/>
    <property type="match status" value="1"/>
</dbReference>
<evidence type="ECO:0000313" key="4">
    <source>
        <dbReference type="EMBL" id="TKB54534.1"/>
    </source>
</evidence>